<evidence type="ECO:0000256" key="2">
    <source>
        <dbReference type="ARBA" id="ARBA00007358"/>
    </source>
</evidence>
<dbReference type="Pfam" id="PF00465">
    <property type="entry name" value="Fe-ADH"/>
    <property type="match status" value="1"/>
</dbReference>
<evidence type="ECO:0000259" key="6">
    <source>
        <dbReference type="Pfam" id="PF00465"/>
    </source>
</evidence>
<name>A0A062UD95_9PROT</name>
<dbReference type="PANTHER" id="PTHR11496:SF102">
    <property type="entry name" value="ALCOHOL DEHYDROGENASE 4"/>
    <property type="match status" value="1"/>
</dbReference>
<dbReference type="EMBL" id="AWFF01000025">
    <property type="protein sequence ID" value="KCZ56292.1"/>
    <property type="molecule type" value="Genomic_DNA"/>
</dbReference>
<reference evidence="8 9" key="1">
    <citation type="journal article" date="2014" name="Antonie Van Leeuwenhoek">
        <title>Hyphomonas beringensis sp. nov. and Hyphomonas chukchiensis sp. nov., isolated from surface seawater of the Bering Sea and Chukchi Sea.</title>
        <authorList>
            <person name="Li C."/>
            <person name="Lai Q."/>
            <person name="Li G."/>
            <person name="Dong C."/>
            <person name="Wang J."/>
            <person name="Liao Y."/>
            <person name="Shao Z."/>
        </authorList>
    </citation>
    <scope>NUCLEOTIDE SEQUENCE [LARGE SCALE GENOMIC DNA]</scope>
    <source>
        <strain evidence="8 9">25B14_1</strain>
    </source>
</reference>
<sequence>MNFALPLGQMGVEEKAPTRNTHMPVITYLTTCIFDSGALKQLAGTAKRLGMSRPFIVTDQGIKAAGILGKVEDALGVAPAGVFDETVSNPTEKQVDEATARYKECGADGVIALGGGSSMDLAKAVCLLASHDEPLESYAAITGGAKKIGKVAPLIAIPTTSGTGSEVSVGMIVTMNNGRKETFVSPNLIPATAICDPDLTLGLPPHLTAATGMDAVTHCIEAVLAPSVNPPAEGIGYEGIYRAIGDGWLRKAVKDGSDADARWHMMMASYEGALAFVKGLGGVHALSHAAGRLHEKKLHHGTLNAIFLPHILRFHEGAADAKYARLRQAMGLKPGADLAEAIEELNADIGIPATLSAIGLTAEDGPGIVDNALKDLAHFGNPKPMSADDYAKVYEIALG</sequence>
<dbReference type="PATRIC" id="fig|1280946.3.peg.713"/>
<dbReference type="Pfam" id="PF25137">
    <property type="entry name" value="ADH_Fe_C"/>
    <property type="match status" value="1"/>
</dbReference>
<dbReference type="PROSITE" id="PS00913">
    <property type="entry name" value="ADH_IRON_1"/>
    <property type="match status" value="1"/>
</dbReference>
<dbReference type="InterPro" id="IPR039697">
    <property type="entry name" value="Alcohol_dehydrogenase_Fe"/>
</dbReference>
<accession>A0A062UD95</accession>
<proteinExistence type="inferred from homology"/>
<dbReference type="InterPro" id="IPR018211">
    <property type="entry name" value="ADH_Fe_CS"/>
</dbReference>
<dbReference type="GO" id="GO:0046872">
    <property type="term" value="F:metal ion binding"/>
    <property type="evidence" value="ECO:0007669"/>
    <property type="project" value="InterPro"/>
</dbReference>
<dbReference type="GO" id="GO:0004022">
    <property type="term" value="F:alcohol dehydrogenase (NAD+) activity"/>
    <property type="evidence" value="ECO:0007669"/>
    <property type="project" value="UniProtKB-EC"/>
</dbReference>
<dbReference type="STRING" id="1280946.HY29_09585"/>
<feature type="domain" description="Alcohol dehydrogenase iron-type/glycerol dehydrogenase GldA" evidence="6">
    <location>
        <begin position="31"/>
        <end position="197"/>
    </location>
</feature>
<dbReference type="InterPro" id="IPR001670">
    <property type="entry name" value="ADH_Fe/GldA"/>
</dbReference>
<keyword evidence="3" id="KW-0560">Oxidoreductase</keyword>
<comment type="cofactor">
    <cofactor evidence="1">
        <name>Fe cation</name>
        <dbReference type="ChEBI" id="CHEBI:24875"/>
    </cofactor>
</comment>
<keyword evidence="4" id="KW-0520">NAD</keyword>
<organism evidence="8 9">
    <name type="scientific">Hyphomonas beringensis</name>
    <dbReference type="NCBI Taxonomy" id="1280946"/>
    <lineage>
        <taxon>Bacteria</taxon>
        <taxon>Pseudomonadati</taxon>
        <taxon>Pseudomonadota</taxon>
        <taxon>Alphaproteobacteria</taxon>
        <taxon>Hyphomonadales</taxon>
        <taxon>Hyphomonadaceae</taxon>
        <taxon>Hyphomonas</taxon>
    </lineage>
</organism>
<evidence type="ECO:0000313" key="8">
    <source>
        <dbReference type="EMBL" id="KCZ56292.1"/>
    </source>
</evidence>
<dbReference type="Proteomes" id="UP000027037">
    <property type="component" value="Unassembled WGS sequence"/>
</dbReference>
<evidence type="ECO:0000256" key="1">
    <source>
        <dbReference type="ARBA" id="ARBA00001962"/>
    </source>
</evidence>
<protein>
    <submittedName>
        <fullName evidence="8">Uncharacterized protein</fullName>
    </submittedName>
</protein>
<dbReference type="CDD" id="cd14861">
    <property type="entry name" value="Fe-ADH-like"/>
    <property type="match status" value="1"/>
</dbReference>
<evidence type="ECO:0000256" key="4">
    <source>
        <dbReference type="ARBA" id="ARBA00023027"/>
    </source>
</evidence>
<dbReference type="InterPro" id="IPR056798">
    <property type="entry name" value="ADH_Fe_C"/>
</dbReference>
<dbReference type="Gene3D" id="1.20.1090.10">
    <property type="entry name" value="Dehydroquinate synthase-like - alpha domain"/>
    <property type="match status" value="1"/>
</dbReference>
<gene>
    <name evidence="8" type="ORF">HY29_09585</name>
</gene>
<dbReference type="FunFam" id="3.40.50.1970:FF:000003">
    <property type="entry name" value="Alcohol dehydrogenase, iron-containing"/>
    <property type="match status" value="1"/>
</dbReference>
<dbReference type="AlphaFoldDB" id="A0A062UD95"/>
<evidence type="ECO:0000256" key="3">
    <source>
        <dbReference type="ARBA" id="ARBA00023002"/>
    </source>
</evidence>
<dbReference type="PANTHER" id="PTHR11496">
    <property type="entry name" value="ALCOHOL DEHYDROGENASE"/>
    <property type="match status" value="1"/>
</dbReference>
<evidence type="ECO:0000256" key="5">
    <source>
        <dbReference type="ARBA" id="ARBA00049243"/>
    </source>
</evidence>
<evidence type="ECO:0000259" key="7">
    <source>
        <dbReference type="Pfam" id="PF25137"/>
    </source>
</evidence>
<comment type="caution">
    <text evidence="8">The sequence shown here is derived from an EMBL/GenBank/DDBJ whole genome shotgun (WGS) entry which is preliminary data.</text>
</comment>
<dbReference type="SUPFAM" id="SSF56796">
    <property type="entry name" value="Dehydroquinate synthase-like"/>
    <property type="match status" value="1"/>
</dbReference>
<feature type="domain" description="Fe-containing alcohol dehydrogenase-like C-terminal" evidence="7">
    <location>
        <begin position="208"/>
        <end position="397"/>
    </location>
</feature>
<dbReference type="eggNOG" id="COG1454">
    <property type="taxonomic scope" value="Bacteria"/>
</dbReference>
<dbReference type="Gene3D" id="3.40.50.1970">
    <property type="match status" value="1"/>
</dbReference>
<comment type="similarity">
    <text evidence="2">Belongs to the iron-containing alcohol dehydrogenase family.</text>
</comment>
<keyword evidence="9" id="KW-1185">Reference proteome</keyword>
<comment type="catalytic activity">
    <reaction evidence="5">
        <text>a primary alcohol + NAD(+) = an aldehyde + NADH + H(+)</text>
        <dbReference type="Rhea" id="RHEA:10736"/>
        <dbReference type="ChEBI" id="CHEBI:15378"/>
        <dbReference type="ChEBI" id="CHEBI:15734"/>
        <dbReference type="ChEBI" id="CHEBI:17478"/>
        <dbReference type="ChEBI" id="CHEBI:57540"/>
        <dbReference type="ChEBI" id="CHEBI:57945"/>
        <dbReference type="EC" id="1.1.1.1"/>
    </reaction>
</comment>
<evidence type="ECO:0000313" key="9">
    <source>
        <dbReference type="Proteomes" id="UP000027037"/>
    </source>
</evidence>